<dbReference type="InterPro" id="IPR005493">
    <property type="entry name" value="RraA/RraA-like"/>
</dbReference>
<dbReference type="AlphaFoldDB" id="A0A6J6DE82"/>
<protein>
    <submittedName>
        <fullName evidence="1">Unannotated protein</fullName>
    </submittedName>
</protein>
<accession>A0A6J6DE82</accession>
<dbReference type="Pfam" id="PF03737">
    <property type="entry name" value="RraA-like"/>
    <property type="match status" value="1"/>
</dbReference>
<reference evidence="1" key="1">
    <citation type="submission" date="2020-05" db="EMBL/GenBank/DDBJ databases">
        <authorList>
            <person name="Chiriac C."/>
            <person name="Salcher M."/>
            <person name="Ghai R."/>
            <person name="Kavagutti S V."/>
        </authorList>
    </citation>
    <scope>NUCLEOTIDE SEQUENCE</scope>
</reference>
<dbReference type="InterPro" id="IPR036704">
    <property type="entry name" value="RraA/RraA-like_sf"/>
</dbReference>
<organism evidence="1">
    <name type="scientific">freshwater metagenome</name>
    <dbReference type="NCBI Taxonomy" id="449393"/>
    <lineage>
        <taxon>unclassified sequences</taxon>
        <taxon>metagenomes</taxon>
        <taxon>ecological metagenomes</taxon>
    </lineage>
</organism>
<proteinExistence type="predicted"/>
<name>A0A6J6DE82_9ZZZZ</name>
<dbReference type="PANTHER" id="PTHR33254">
    <property type="entry name" value="4-HYDROXY-4-METHYL-2-OXOGLUTARATE ALDOLASE 3-RELATED"/>
    <property type="match status" value="1"/>
</dbReference>
<dbReference type="CDD" id="cd16841">
    <property type="entry name" value="RraA_family"/>
    <property type="match status" value="1"/>
</dbReference>
<sequence length="213" mass="22544">MWELDKRVRSAMVSDSLDTLGVRNQAMDISVRPLQPGIRIVGIAATSQFVAQSDYDQKDPYGAAIDYLDTLAPGEVAVIATGGQALSAFWGELFSAAAKGRGAHGVVTDGPLRDTEQIISIGFPAFGKASRPYDYKGRMALTSSRQEVVCGGVTISNGDGIIADSDGVVVVPKALLNEVSELANARAIAEKTVLKDLLAGKSVREVWNSYGIL</sequence>
<dbReference type="Gene3D" id="3.50.30.40">
    <property type="entry name" value="Ribonuclease E inhibitor RraA/RraA-like"/>
    <property type="match status" value="1"/>
</dbReference>
<evidence type="ECO:0000313" key="1">
    <source>
        <dbReference type="EMBL" id="CAB4561574.1"/>
    </source>
</evidence>
<dbReference type="EMBL" id="CAEZTL010000006">
    <property type="protein sequence ID" value="CAB4561574.1"/>
    <property type="molecule type" value="Genomic_DNA"/>
</dbReference>
<dbReference type="PANTHER" id="PTHR33254:SF4">
    <property type="entry name" value="4-HYDROXY-4-METHYL-2-OXOGLUTARATE ALDOLASE 3-RELATED"/>
    <property type="match status" value="1"/>
</dbReference>
<gene>
    <name evidence="1" type="ORF">UFOPK1683_00137</name>
</gene>
<dbReference type="SUPFAM" id="SSF89562">
    <property type="entry name" value="RraA-like"/>
    <property type="match status" value="1"/>
</dbReference>